<keyword evidence="3" id="KW-1185">Reference proteome</keyword>
<feature type="compositionally biased region" description="Polar residues" evidence="1">
    <location>
        <begin position="65"/>
        <end position="78"/>
    </location>
</feature>
<feature type="compositionally biased region" description="Low complexity" evidence="1">
    <location>
        <begin position="359"/>
        <end position="373"/>
    </location>
</feature>
<name>F4RY70_MELLP</name>
<dbReference type="Proteomes" id="UP000001072">
    <property type="component" value="Unassembled WGS sequence"/>
</dbReference>
<dbReference type="KEGG" id="mlr:MELLADRAFT_66188"/>
<dbReference type="InParanoid" id="F4RY70"/>
<accession>F4RY70</accession>
<feature type="compositionally biased region" description="Low complexity" evidence="1">
    <location>
        <begin position="381"/>
        <end position="393"/>
    </location>
</feature>
<sequence>MTSTDNAYNLQILPASGGLPPEPNDLIYVGSSNSFQHHVQAGNKFKRKLDQTSLDNDLSGRSFHENGQSSNSVRTSGEISPHGDFGKFAEVSPWNAETLEVNLGLIEPHCPPSDLQGDPRVVGSIPNYTSVLDEEALQAELEFFRDDWSLGGSLYEGNVKDFGVLGDSYNCNHRPHWINPDPDPKEYPQYKLHNHIYPGFSQTYASEQHKLPLHQKSIVENRLVPPEPSLLLGYKQESTPLQIHPHRSEKSLRQSDHYIVNKSEGIELNGIHDIQLEGQQDKSRSKLIYSSSGEIQSSCLSNQNSDLTESFNQLLPLEHCALGVNQNQYPPPNSLSHKSIEESQDNFIRMPHHISSLTYSSKSASSRTPTPSSIWNMAMPSDSSDNEASSCSSNNLLQNNHLYQKKLQSEILNKDKLPSSNTNQFDCREKIEIRFPSHIPISSSTMQDEQTYPKDQTPVFQMAPEHGEFEDRSSISKSSIFRLGNHDQHKSFIPPQPYSPEHTQIDERGVKSEPNMHLHEYHKAIEIQDPPRNFPFCHDKRLSLNKNEEGSTWWLKAEKDLEIQKLMNGNMKSSLNLFGPEGSFTSKKVLHLYLDLWRAVGLTAEDLKIPEHTCRALQTQSFEYLTALLHLRGFHRASNPKTYQEINGKESVNQYVKLYKTITLTTGYMFNRNNIVFDIMFAFFKHRAEDLYERMIFQRARIQALVFKKMSEEKRRPVF</sequence>
<dbReference type="VEuPathDB" id="FungiDB:MELLADRAFT_66188"/>
<gene>
    <name evidence="2" type="ORF">MELLADRAFT_66188</name>
</gene>
<dbReference type="HOGENOM" id="CLU_384522_0_0_1"/>
<feature type="region of interest" description="Disordered" evidence="1">
    <location>
        <begin position="56"/>
        <end position="79"/>
    </location>
</feature>
<evidence type="ECO:0000313" key="3">
    <source>
        <dbReference type="Proteomes" id="UP000001072"/>
    </source>
</evidence>
<protein>
    <submittedName>
        <fullName evidence="2">Uncharacterized protein</fullName>
    </submittedName>
</protein>
<evidence type="ECO:0000313" key="2">
    <source>
        <dbReference type="EMBL" id="EGG02690.1"/>
    </source>
</evidence>
<dbReference type="GeneID" id="18930577"/>
<reference evidence="3" key="1">
    <citation type="journal article" date="2011" name="Proc. Natl. Acad. Sci. U.S.A.">
        <title>Obligate biotrophy features unraveled by the genomic analysis of rust fungi.</title>
        <authorList>
            <person name="Duplessis S."/>
            <person name="Cuomo C.A."/>
            <person name="Lin Y.-C."/>
            <person name="Aerts A."/>
            <person name="Tisserant E."/>
            <person name="Veneault-Fourrey C."/>
            <person name="Joly D.L."/>
            <person name="Hacquard S."/>
            <person name="Amselem J."/>
            <person name="Cantarel B.L."/>
            <person name="Chiu R."/>
            <person name="Coutinho P.M."/>
            <person name="Feau N."/>
            <person name="Field M."/>
            <person name="Frey P."/>
            <person name="Gelhaye E."/>
            <person name="Goldberg J."/>
            <person name="Grabherr M.G."/>
            <person name="Kodira C.D."/>
            <person name="Kohler A."/>
            <person name="Kuees U."/>
            <person name="Lindquist E.A."/>
            <person name="Lucas S.M."/>
            <person name="Mago R."/>
            <person name="Mauceli E."/>
            <person name="Morin E."/>
            <person name="Murat C."/>
            <person name="Pangilinan J.L."/>
            <person name="Park R."/>
            <person name="Pearson M."/>
            <person name="Quesneville H."/>
            <person name="Rouhier N."/>
            <person name="Sakthikumar S."/>
            <person name="Salamov A.A."/>
            <person name="Schmutz J."/>
            <person name="Selles B."/>
            <person name="Shapiro H."/>
            <person name="Tanguay P."/>
            <person name="Tuskan G.A."/>
            <person name="Henrissat B."/>
            <person name="Van de Peer Y."/>
            <person name="Rouze P."/>
            <person name="Ellis J.G."/>
            <person name="Dodds P.N."/>
            <person name="Schein J.E."/>
            <person name="Zhong S."/>
            <person name="Hamelin R.C."/>
            <person name="Grigoriev I.V."/>
            <person name="Szabo L.J."/>
            <person name="Martin F."/>
        </authorList>
    </citation>
    <scope>NUCLEOTIDE SEQUENCE [LARGE SCALE GENOMIC DNA]</scope>
    <source>
        <strain evidence="3">98AG31 / pathotype 3-4-7</strain>
    </source>
</reference>
<proteinExistence type="predicted"/>
<feature type="region of interest" description="Disordered" evidence="1">
    <location>
        <begin position="359"/>
        <end position="393"/>
    </location>
</feature>
<dbReference type="EMBL" id="GL883129">
    <property type="protein sequence ID" value="EGG02690.1"/>
    <property type="molecule type" value="Genomic_DNA"/>
</dbReference>
<dbReference type="RefSeq" id="XP_007414092.1">
    <property type="nucleotide sequence ID" value="XM_007414030.1"/>
</dbReference>
<evidence type="ECO:0000256" key="1">
    <source>
        <dbReference type="SAM" id="MobiDB-lite"/>
    </source>
</evidence>
<dbReference type="AlphaFoldDB" id="F4RY70"/>
<organism evidence="3">
    <name type="scientific">Melampsora larici-populina (strain 98AG31 / pathotype 3-4-7)</name>
    <name type="common">Poplar leaf rust fungus</name>
    <dbReference type="NCBI Taxonomy" id="747676"/>
    <lineage>
        <taxon>Eukaryota</taxon>
        <taxon>Fungi</taxon>
        <taxon>Dikarya</taxon>
        <taxon>Basidiomycota</taxon>
        <taxon>Pucciniomycotina</taxon>
        <taxon>Pucciniomycetes</taxon>
        <taxon>Pucciniales</taxon>
        <taxon>Melampsoraceae</taxon>
        <taxon>Melampsora</taxon>
    </lineage>
</organism>